<dbReference type="Gene3D" id="3.40.50.10140">
    <property type="entry name" value="Toll/interleukin-1 receptor homology (TIR) domain"/>
    <property type="match status" value="1"/>
</dbReference>
<keyword evidence="13" id="KW-0393">Immunoglobulin domain</keyword>
<evidence type="ECO:0000256" key="2">
    <source>
        <dbReference type="ARBA" id="ARBA00005670"/>
    </source>
</evidence>
<evidence type="ECO:0000256" key="5">
    <source>
        <dbReference type="ARBA" id="ARBA00022692"/>
    </source>
</evidence>
<evidence type="ECO:0000256" key="7">
    <source>
        <dbReference type="ARBA" id="ARBA00022737"/>
    </source>
</evidence>
<dbReference type="PROSITE" id="PS51450">
    <property type="entry name" value="LRR"/>
    <property type="match status" value="1"/>
</dbReference>
<evidence type="ECO:0000256" key="8">
    <source>
        <dbReference type="ARBA" id="ARBA00022889"/>
    </source>
</evidence>
<name>A0A7M7NDB5_STRPU</name>
<dbReference type="SMART" id="SM00255">
    <property type="entry name" value="TIR"/>
    <property type="match status" value="1"/>
</dbReference>
<evidence type="ECO:0000256" key="12">
    <source>
        <dbReference type="ARBA" id="ARBA00023180"/>
    </source>
</evidence>
<dbReference type="GO" id="GO:0005886">
    <property type="term" value="C:plasma membrane"/>
    <property type="evidence" value="ECO:0007669"/>
    <property type="project" value="UniProtKB-SubCell"/>
</dbReference>
<dbReference type="Pfam" id="PF13855">
    <property type="entry name" value="LRR_8"/>
    <property type="match status" value="3"/>
</dbReference>
<evidence type="ECO:0000256" key="13">
    <source>
        <dbReference type="ARBA" id="ARBA00023319"/>
    </source>
</evidence>
<dbReference type="GO" id="GO:0007155">
    <property type="term" value="P:cell adhesion"/>
    <property type="evidence" value="ECO:0007669"/>
    <property type="project" value="UniProtKB-KW"/>
</dbReference>
<keyword evidence="10 14" id="KW-0472">Membrane</keyword>
<evidence type="ECO:0000256" key="9">
    <source>
        <dbReference type="ARBA" id="ARBA00022989"/>
    </source>
</evidence>
<dbReference type="Proteomes" id="UP000007110">
    <property type="component" value="Unassembled WGS sequence"/>
</dbReference>
<dbReference type="RefSeq" id="XP_030834648.1">
    <property type="nucleotide sequence ID" value="XM_030978788.1"/>
</dbReference>
<dbReference type="SMART" id="SM00082">
    <property type="entry name" value="LRRCT"/>
    <property type="match status" value="1"/>
</dbReference>
<reference evidence="16" key="2">
    <citation type="submission" date="2021-01" db="UniProtKB">
        <authorList>
            <consortium name="EnsemblMetazoa"/>
        </authorList>
    </citation>
    <scope>IDENTIFICATION</scope>
</reference>
<reference evidence="17" key="1">
    <citation type="submission" date="2015-02" db="EMBL/GenBank/DDBJ databases">
        <title>Genome sequencing for Strongylocentrotus purpuratus.</title>
        <authorList>
            <person name="Murali S."/>
            <person name="Liu Y."/>
            <person name="Vee V."/>
            <person name="English A."/>
            <person name="Wang M."/>
            <person name="Skinner E."/>
            <person name="Han Y."/>
            <person name="Muzny D.M."/>
            <person name="Worley K.C."/>
            <person name="Gibbs R.A."/>
        </authorList>
    </citation>
    <scope>NUCLEOTIDE SEQUENCE</scope>
</reference>
<evidence type="ECO:0000256" key="3">
    <source>
        <dbReference type="ARBA" id="ARBA00009634"/>
    </source>
</evidence>
<comment type="similarity">
    <text evidence="2">Belongs to the immunoglobulin superfamily. AMIGO family.</text>
</comment>
<keyword evidence="4" id="KW-0433">Leucine-rich repeat</keyword>
<dbReference type="InterPro" id="IPR001611">
    <property type="entry name" value="Leu-rich_rpt"/>
</dbReference>
<accession>A0A7M7NDB5</accession>
<dbReference type="InterPro" id="IPR000483">
    <property type="entry name" value="Cys-rich_flank_reg_C"/>
</dbReference>
<dbReference type="OrthoDB" id="1421090at2759"/>
<organism evidence="16 17">
    <name type="scientific">Strongylocentrotus purpuratus</name>
    <name type="common">Purple sea urchin</name>
    <dbReference type="NCBI Taxonomy" id="7668"/>
    <lineage>
        <taxon>Eukaryota</taxon>
        <taxon>Metazoa</taxon>
        <taxon>Echinodermata</taxon>
        <taxon>Eleutherozoa</taxon>
        <taxon>Echinozoa</taxon>
        <taxon>Echinoidea</taxon>
        <taxon>Euechinoidea</taxon>
        <taxon>Echinacea</taxon>
        <taxon>Camarodonta</taxon>
        <taxon>Echinidea</taxon>
        <taxon>Strongylocentrotidae</taxon>
        <taxon>Strongylocentrotus</taxon>
    </lineage>
</organism>
<evidence type="ECO:0000259" key="15">
    <source>
        <dbReference type="PROSITE" id="PS50104"/>
    </source>
</evidence>
<dbReference type="KEGG" id="spu:115921366"/>
<evidence type="ECO:0000313" key="17">
    <source>
        <dbReference type="Proteomes" id="UP000007110"/>
    </source>
</evidence>
<keyword evidence="6" id="KW-0732">Signal</keyword>
<dbReference type="InParanoid" id="A0A7M7NDB5"/>
<evidence type="ECO:0000256" key="11">
    <source>
        <dbReference type="ARBA" id="ARBA00023170"/>
    </source>
</evidence>
<dbReference type="GO" id="GO:0007165">
    <property type="term" value="P:signal transduction"/>
    <property type="evidence" value="ECO:0007669"/>
    <property type="project" value="InterPro"/>
</dbReference>
<evidence type="ECO:0000313" key="16">
    <source>
        <dbReference type="EnsemblMetazoa" id="XP_030834648"/>
    </source>
</evidence>
<comment type="similarity">
    <text evidence="3">Belongs to the Toll-like receptor family.</text>
</comment>
<evidence type="ECO:0000256" key="4">
    <source>
        <dbReference type="ARBA" id="ARBA00022614"/>
    </source>
</evidence>
<dbReference type="InterPro" id="IPR003591">
    <property type="entry name" value="Leu-rich_rpt_typical-subtyp"/>
</dbReference>
<feature type="domain" description="TIR" evidence="15">
    <location>
        <begin position="456"/>
        <end position="598"/>
    </location>
</feature>
<dbReference type="SUPFAM" id="SSF52058">
    <property type="entry name" value="L domain-like"/>
    <property type="match status" value="1"/>
</dbReference>
<dbReference type="EnsemblMetazoa" id="XM_030978788">
    <property type="protein sequence ID" value="XP_030834648"/>
    <property type="gene ID" value="LOC115921366"/>
</dbReference>
<dbReference type="PROSITE" id="PS50104">
    <property type="entry name" value="TIR"/>
    <property type="match status" value="1"/>
</dbReference>
<sequence length="611" mass="68658">MTTTPGNESASLRVASALTSGMCDYDVTEKKAYCRDKGLDSVPGDLPSDTLRLDLSLNYIRNLQNDSFIRYTLLFFLDLSRNDITSTEPGAFKPLQKLVILDLSNNPSLASGDAFEWLQQLKLLVLDGCNFTSVPDGSLRSSPNLRSLDMAYNRLTSITITSCSDLVAPDFNFGYNGITKLTPETFVILCPMDTIVITDPIQFIDPAAIAPLQAQNLIVGALPMAIEVLTQLFHGVAISGIKGLSAIGSGLTTIPPNFFSPLSNAPLSFLDLSFNEINPLNHSMFSNLTNLYKLILSSNDIRAIEPEYFAESPLLTTLTLTDNDLTTFNYSTFKVIKSTLSAIELVNNPIVCSCDIAWLVDWLSGPVRVIHADQTYCSSASLDPLKQKPLLTFQPEKYCSPNITLISLLVLACIGVVVLFLLCYRNRWALRNKLFLLKLAVLGYDEIEDVRGHGEFAFDLNVMCDDDDDEWLRAHLKPALEERLPDFDRNVLGDEDLIIGMHYLDAIHYVVEKSYKTILLVSRNAVRNNWFLVKFRTALDHVNDYQLENMVVIFLEDIPDEELPFLVRLFLSDHGTYLTWTEDAKEQEYFWTKFVKLLKVNRKTNHVIPPE</sequence>
<dbReference type="Gene3D" id="3.80.10.10">
    <property type="entry name" value="Ribonuclease Inhibitor"/>
    <property type="match status" value="2"/>
</dbReference>
<dbReference type="InterPro" id="IPR035897">
    <property type="entry name" value="Toll_tir_struct_dom_sf"/>
</dbReference>
<dbReference type="Pfam" id="PF01582">
    <property type="entry name" value="TIR"/>
    <property type="match status" value="1"/>
</dbReference>
<dbReference type="AlphaFoldDB" id="A0A7M7NDB5"/>
<dbReference type="InterPro" id="IPR031283">
    <property type="entry name" value="AMIGO"/>
</dbReference>
<evidence type="ECO:0000256" key="1">
    <source>
        <dbReference type="ARBA" id="ARBA00004251"/>
    </source>
</evidence>
<proteinExistence type="inferred from homology"/>
<dbReference type="PANTHER" id="PTHR24368:SF210">
    <property type="entry name" value="SURFACE ANTIGEN BSPA-LIKE"/>
    <property type="match status" value="1"/>
</dbReference>
<evidence type="ECO:0000256" key="14">
    <source>
        <dbReference type="SAM" id="Phobius"/>
    </source>
</evidence>
<keyword evidence="9 14" id="KW-1133">Transmembrane helix</keyword>
<evidence type="ECO:0000256" key="6">
    <source>
        <dbReference type="ARBA" id="ARBA00022729"/>
    </source>
</evidence>
<dbReference type="GeneID" id="115921366"/>
<dbReference type="InterPro" id="IPR000157">
    <property type="entry name" value="TIR_dom"/>
</dbReference>
<keyword evidence="12" id="KW-0325">Glycoprotein</keyword>
<dbReference type="SMART" id="SM00369">
    <property type="entry name" value="LRR_TYP"/>
    <property type="match status" value="5"/>
</dbReference>
<keyword evidence="7" id="KW-0677">Repeat</keyword>
<keyword evidence="17" id="KW-1185">Reference proteome</keyword>
<comment type="subcellular location">
    <subcellularLocation>
        <location evidence="1">Cell membrane</location>
        <topology evidence="1">Single-pass type I membrane protein</topology>
    </subcellularLocation>
</comment>
<feature type="transmembrane region" description="Helical" evidence="14">
    <location>
        <begin position="403"/>
        <end position="424"/>
    </location>
</feature>
<evidence type="ECO:0000256" key="10">
    <source>
        <dbReference type="ARBA" id="ARBA00023136"/>
    </source>
</evidence>
<dbReference type="InterPro" id="IPR032675">
    <property type="entry name" value="LRR_dom_sf"/>
</dbReference>
<dbReference type="PANTHER" id="PTHR24368">
    <property type="entry name" value="AMPHOTERIN-INDUCED PROTEIN"/>
    <property type="match status" value="1"/>
</dbReference>
<keyword evidence="11" id="KW-0675">Receptor</keyword>
<protein>
    <recommendedName>
        <fullName evidence="15">TIR domain-containing protein</fullName>
    </recommendedName>
</protein>
<keyword evidence="5 14" id="KW-0812">Transmembrane</keyword>
<keyword evidence="8" id="KW-0130">Cell adhesion</keyword>
<dbReference type="SUPFAM" id="SSF52200">
    <property type="entry name" value="Toll/Interleukin receptor TIR domain"/>
    <property type="match status" value="1"/>
</dbReference>